<organism evidence="1 2">
    <name type="scientific">Bacteroides faecium</name>
    <dbReference type="NCBI Taxonomy" id="2715212"/>
    <lineage>
        <taxon>Bacteria</taxon>
        <taxon>Pseudomonadati</taxon>
        <taxon>Bacteroidota</taxon>
        <taxon>Bacteroidia</taxon>
        <taxon>Bacteroidales</taxon>
        <taxon>Bacteroidaceae</taxon>
        <taxon>Bacteroides</taxon>
    </lineage>
</organism>
<dbReference type="KEGG" id="bfc:BacF7301_21310"/>
<accession>A0A6H0KTQ3</accession>
<dbReference type="EMBL" id="CP050831">
    <property type="protein sequence ID" value="QIU96533.1"/>
    <property type="molecule type" value="Genomic_DNA"/>
</dbReference>
<evidence type="ECO:0000313" key="2">
    <source>
        <dbReference type="Proteomes" id="UP000501780"/>
    </source>
</evidence>
<sequence>MEIVFNEQSIYPLAEDMPEVINRIRALVKTYKEAEKHNFKRIRYLNSFDEILLTKDISLTDFCNSKQPYLRTLGGILLGLACHPFIDDNSEEEERYIKNKFYLTIDSKKTMVYGLAAAYLYNTIGINLNSSDYWNKLLYNLQIEGEEQQEMDILSVCSEQDFSCEEFINWSENIKEVELVECKILASDKKIHLRADHGSDTLVHFSKKICQSLYVKEVINSLPYNSHAVDFIHKVTATGLIEIVLTNTDKGLGIVIQTTGRTLKETEKIACLLQEKYRS</sequence>
<dbReference type="AlphaFoldDB" id="A0A6H0KTQ3"/>
<dbReference type="RefSeq" id="WP_167966009.1">
    <property type="nucleotide sequence ID" value="NZ_CP050831.1"/>
</dbReference>
<reference evidence="1 2" key="1">
    <citation type="submission" date="2020-03" db="EMBL/GenBank/DDBJ databases">
        <title>Genomic analysis of Bacteroides faecium CBA7301.</title>
        <authorList>
            <person name="Kim J."/>
            <person name="Roh S.W."/>
        </authorList>
    </citation>
    <scope>NUCLEOTIDE SEQUENCE [LARGE SCALE GENOMIC DNA]</scope>
    <source>
        <strain evidence="1 2">CBA7301</strain>
    </source>
</reference>
<gene>
    <name evidence="1" type="ORF">BacF7301_21310</name>
</gene>
<evidence type="ECO:0000313" key="1">
    <source>
        <dbReference type="EMBL" id="QIU96533.1"/>
    </source>
</evidence>
<proteinExistence type="predicted"/>
<keyword evidence="2" id="KW-1185">Reference proteome</keyword>
<name>A0A6H0KTQ3_9BACE</name>
<dbReference type="Proteomes" id="UP000501780">
    <property type="component" value="Chromosome"/>
</dbReference>
<protein>
    <submittedName>
        <fullName evidence="1">Uncharacterized protein</fullName>
    </submittedName>
</protein>